<feature type="transmembrane region" description="Helical" evidence="1">
    <location>
        <begin position="46"/>
        <end position="68"/>
    </location>
</feature>
<evidence type="ECO:0000313" key="2">
    <source>
        <dbReference type="EMBL" id="KXB05467.1"/>
    </source>
</evidence>
<reference evidence="2 3" key="1">
    <citation type="journal article" date="2016" name="Sci. Rep.">
        <title>Metabolic traits of an uncultured archaeal lineage -MSBL1- from brine pools of the Red Sea.</title>
        <authorList>
            <person name="Mwirichia R."/>
            <person name="Alam I."/>
            <person name="Rashid M."/>
            <person name="Vinu M."/>
            <person name="Ba-Alawi W."/>
            <person name="Anthony Kamau A."/>
            <person name="Kamanda Ngugi D."/>
            <person name="Goker M."/>
            <person name="Klenk H.P."/>
            <person name="Bajic V."/>
            <person name="Stingl U."/>
        </authorList>
    </citation>
    <scope>NUCLEOTIDE SEQUENCE [LARGE SCALE GENOMIC DNA]</scope>
    <source>
        <strain evidence="2">SCGC-AAA382A03</strain>
    </source>
</reference>
<comment type="caution">
    <text evidence="2">The sequence shown here is derived from an EMBL/GenBank/DDBJ whole genome shotgun (WGS) entry which is preliminary data.</text>
</comment>
<dbReference type="Proteomes" id="UP000070549">
    <property type="component" value="Unassembled WGS sequence"/>
</dbReference>
<accession>A0A133VGB2</accession>
<protein>
    <recommendedName>
        <fullName evidence="4">DUF2905 domain-containing protein</fullName>
    </recommendedName>
</protein>
<evidence type="ECO:0000256" key="1">
    <source>
        <dbReference type="SAM" id="Phobius"/>
    </source>
</evidence>
<dbReference type="AlphaFoldDB" id="A0A133VGB2"/>
<keyword evidence="1" id="KW-0812">Transmembrane</keyword>
<evidence type="ECO:0000313" key="3">
    <source>
        <dbReference type="Proteomes" id="UP000070549"/>
    </source>
</evidence>
<dbReference type="EMBL" id="LHYC01000013">
    <property type="protein sequence ID" value="KXB05467.1"/>
    <property type="molecule type" value="Genomic_DNA"/>
</dbReference>
<feature type="transmembrane region" description="Helical" evidence="1">
    <location>
        <begin position="6"/>
        <end position="25"/>
    </location>
</feature>
<name>A0A133VGB2_9EURY</name>
<sequence length="72" mass="8459">MRLITVIGIIFILLGIILVLAPVLVQYIRFENIPSWLLFVYRQENFYFATSPILIVLSIFFLILRLFLNNSI</sequence>
<organism evidence="2 3">
    <name type="scientific">candidate division MSBL1 archaeon SCGC-AAA382A03</name>
    <dbReference type="NCBI Taxonomy" id="1698278"/>
    <lineage>
        <taxon>Archaea</taxon>
        <taxon>Methanobacteriati</taxon>
        <taxon>Methanobacteriota</taxon>
        <taxon>candidate division MSBL1</taxon>
    </lineage>
</organism>
<gene>
    <name evidence="2" type="ORF">AKJ49_00690</name>
</gene>
<keyword evidence="3" id="KW-1185">Reference proteome</keyword>
<keyword evidence="1" id="KW-0472">Membrane</keyword>
<keyword evidence="1" id="KW-1133">Transmembrane helix</keyword>
<evidence type="ECO:0008006" key="4">
    <source>
        <dbReference type="Google" id="ProtNLM"/>
    </source>
</evidence>
<proteinExistence type="predicted"/>